<sequence>MTVVDTPAAEGRAAGPAPAPRRPARFLSLSNVSLLFIWAVLILVFGILVPDTFLTVNTFRTVLAGQAITAIMALALLMPIAAAQFDLSIAGSMGMGIVLVATFLSKLETGVVTAMVLTLLVGVAIGLVNAFVVVRLKVNSFIATLGSGSILIAGIQWVTGGQQIVTGIPEGFTDLGRHEVLSIPLSVVYMFLIAAAMWYVLELRQTGRYLYAAGSNKEAARLAGVRVDRLTTIALVVSAVIATVAGIVFVMRIGSASLDAGTPYLLPAFAAAFLGATQFRQGNVNVLGTLVAVYVLATGVKGVQLIGAPFWVDDLFNGAALIIAVALAVRSGQQKSLV</sequence>
<keyword evidence="7 9" id="KW-0472">Membrane</keyword>
<accession>A0ABU3PWU8</accession>
<feature type="transmembrane region" description="Helical" evidence="9">
    <location>
        <begin position="26"/>
        <end position="49"/>
    </location>
</feature>
<evidence type="ECO:0000313" key="11">
    <source>
        <dbReference type="Proteomes" id="UP001268542"/>
    </source>
</evidence>
<organism evidence="10 11">
    <name type="scientific">Nocardioides imazamoxiresistens</name>
    <dbReference type="NCBI Taxonomy" id="3231893"/>
    <lineage>
        <taxon>Bacteria</taxon>
        <taxon>Bacillati</taxon>
        <taxon>Actinomycetota</taxon>
        <taxon>Actinomycetes</taxon>
        <taxon>Propionibacteriales</taxon>
        <taxon>Nocardioidaceae</taxon>
        <taxon>Nocardioides</taxon>
    </lineage>
</organism>
<evidence type="ECO:0000256" key="4">
    <source>
        <dbReference type="ARBA" id="ARBA00022519"/>
    </source>
</evidence>
<evidence type="ECO:0000256" key="6">
    <source>
        <dbReference type="ARBA" id="ARBA00022989"/>
    </source>
</evidence>
<gene>
    <name evidence="10" type="ORF">RDV89_09530</name>
</gene>
<feature type="transmembrane region" description="Helical" evidence="9">
    <location>
        <begin position="111"/>
        <end position="134"/>
    </location>
</feature>
<comment type="subcellular location">
    <subcellularLocation>
        <location evidence="1">Cell membrane</location>
        <topology evidence="1">Multi-pass membrane protein</topology>
    </subcellularLocation>
</comment>
<evidence type="ECO:0000256" key="8">
    <source>
        <dbReference type="SAM" id="MobiDB-lite"/>
    </source>
</evidence>
<feature type="transmembrane region" description="Helical" evidence="9">
    <location>
        <begin position="180"/>
        <end position="201"/>
    </location>
</feature>
<dbReference type="PANTHER" id="PTHR32196">
    <property type="entry name" value="ABC TRANSPORTER PERMEASE PROTEIN YPHD-RELATED-RELATED"/>
    <property type="match status" value="1"/>
</dbReference>
<feature type="transmembrane region" description="Helical" evidence="9">
    <location>
        <begin position="61"/>
        <end position="80"/>
    </location>
</feature>
<evidence type="ECO:0000256" key="2">
    <source>
        <dbReference type="ARBA" id="ARBA00022448"/>
    </source>
</evidence>
<dbReference type="CDD" id="cd06579">
    <property type="entry name" value="TM_PBP1_transp_AraH_like"/>
    <property type="match status" value="1"/>
</dbReference>
<reference evidence="10 11" key="1">
    <citation type="submission" date="2023-08" db="EMBL/GenBank/DDBJ databases">
        <title>Nocardioides seae sp. nov., a bacterium isolated from a soil.</title>
        <authorList>
            <person name="Wang X."/>
        </authorList>
    </citation>
    <scope>NUCLEOTIDE SEQUENCE [LARGE SCALE GENOMIC DNA]</scope>
    <source>
        <strain evidence="10 11">YZH12</strain>
    </source>
</reference>
<feature type="transmembrane region" description="Helical" evidence="9">
    <location>
        <begin position="141"/>
        <end position="160"/>
    </location>
</feature>
<feature type="transmembrane region" description="Helical" evidence="9">
    <location>
        <begin position="230"/>
        <end position="254"/>
    </location>
</feature>
<feature type="compositionally biased region" description="Low complexity" evidence="8">
    <location>
        <begin position="7"/>
        <end position="16"/>
    </location>
</feature>
<keyword evidence="5 9" id="KW-0812">Transmembrane</keyword>
<keyword evidence="2" id="KW-0813">Transport</keyword>
<protein>
    <submittedName>
        <fullName evidence="10">ABC transporter permease</fullName>
    </submittedName>
</protein>
<feature type="transmembrane region" description="Helical" evidence="9">
    <location>
        <begin position="315"/>
        <end position="332"/>
    </location>
</feature>
<keyword evidence="3" id="KW-1003">Cell membrane</keyword>
<dbReference type="PANTHER" id="PTHR32196:SF21">
    <property type="entry name" value="ABC TRANSPORTER PERMEASE PROTEIN YPHD-RELATED"/>
    <property type="match status" value="1"/>
</dbReference>
<keyword evidence="4" id="KW-0997">Cell inner membrane</keyword>
<dbReference type="Pfam" id="PF02653">
    <property type="entry name" value="BPD_transp_2"/>
    <property type="match status" value="1"/>
</dbReference>
<keyword evidence="6 9" id="KW-1133">Transmembrane helix</keyword>
<feature type="region of interest" description="Disordered" evidence="8">
    <location>
        <begin position="1"/>
        <end position="20"/>
    </location>
</feature>
<feature type="transmembrane region" description="Helical" evidence="9">
    <location>
        <begin position="260"/>
        <end position="277"/>
    </location>
</feature>
<dbReference type="Proteomes" id="UP001268542">
    <property type="component" value="Unassembled WGS sequence"/>
</dbReference>
<evidence type="ECO:0000256" key="9">
    <source>
        <dbReference type="SAM" id="Phobius"/>
    </source>
</evidence>
<dbReference type="InterPro" id="IPR001851">
    <property type="entry name" value="ABC_transp_permease"/>
</dbReference>
<evidence type="ECO:0000256" key="1">
    <source>
        <dbReference type="ARBA" id="ARBA00004651"/>
    </source>
</evidence>
<evidence type="ECO:0000256" key="7">
    <source>
        <dbReference type="ARBA" id="ARBA00023136"/>
    </source>
</evidence>
<evidence type="ECO:0000256" key="3">
    <source>
        <dbReference type="ARBA" id="ARBA00022475"/>
    </source>
</evidence>
<evidence type="ECO:0000256" key="5">
    <source>
        <dbReference type="ARBA" id="ARBA00022692"/>
    </source>
</evidence>
<comment type="caution">
    <text evidence="10">The sequence shown here is derived from an EMBL/GenBank/DDBJ whole genome shotgun (WGS) entry which is preliminary data.</text>
</comment>
<dbReference type="EMBL" id="JAVYII010000004">
    <property type="protein sequence ID" value="MDT9593307.1"/>
    <property type="molecule type" value="Genomic_DNA"/>
</dbReference>
<dbReference type="RefSeq" id="WP_315732776.1">
    <property type="nucleotide sequence ID" value="NZ_JAVYII010000004.1"/>
</dbReference>
<keyword evidence="11" id="KW-1185">Reference proteome</keyword>
<name>A0ABU3PWU8_9ACTN</name>
<feature type="transmembrane region" description="Helical" evidence="9">
    <location>
        <begin position="284"/>
        <end position="303"/>
    </location>
</feature>
<evidence type="ECO:0000313" key="10">
    <source>
        <dbReference type="EMBL" id="MDT9593307.1"/>
    </source>
</evidence>
<proteinExistence type="predicted"/>